<evidence type="ECO:0000313" key="2">
    <source>
        <dbReference type="EMBL" id="MPM72356.1"/>
    </source>
</evidence>
<sequence length="493" mass="57225">MYYKPIQDKELMPNMLRDFTNNTDAITSQVSAFSQRFKVGAILRHCGAHKQKGIEVRKVFSYLCTLLFCGISMNRDQKTRKYGNMVKKDTCHRFLQSMKMDWNRFLSLLAKEIIDKDFRPICRNDCKGVQKPFFLVADDSSYCRNRSKKVELSAKNWDHALKRYYKGFRMLTLAWTDGVSVLPVSFCNMSTCDDTKVLRGSKGLTAKEKETFGFKIRKLAKQKMNDTLLDLLDVAAAANLQARYLLCDKWFANPVTIFAIRDKGYEVICMLKNSSTYYLYKGERRKLSQIFRMCAKEERLQRKLDRKAGNDDSKGRKFLFSAAISLINKDEKPNQESKIVFVRNRNKKSEYLAILCTDNSLSEDQIVEYYCSRWGIETMFHTCKSFLRLQKSTQSLDYSEIHASTAIVMFQYAMLSWLNRQNSDEIGFGELFYQLLEEVQDTALFHAIELVLTLFVETLASEYAMPPGKLNEAMNKFLKQLPERLKTCLDLAA</sequence>
<dbReference type="GO" id="GO:0003677">
    <property type="term" value="F:DNA binding"/>
    <property type="evidence" value="ECO:0007669"/>
    <property type="project" value="InterPro"/>
</dbReference>
<feature type="domain" description="Transposase IS4-like" evidence="1">
    <location>
        <begin position="225"/>
        <end position="403"/>
    </location>
</feature>
<evidence type="ECO:0000259" key="1">
    <source>
        <dbReference type="Pfam" id="PF01609"/>
    </source>
</evidence>
<reference evidence="2" key="1">
    <citation type="submission" date="2019-08" db="EMBL/GenBank/DDBJ databases">
        <authorList>
            <person name="Kucharzyk K."/>
            <person name="Murdoch R.W."/>
            <person name="Higgins S."/>
            <person name="Loffler F."/>
        </authorList>
    </citation>
    <scope>NUCLEOTIDE SEQUENCE</scope>
</reference>
<dbReference type="SUPFAM" id="SSF53098">
    <property type="entry name" value="Ribonuclease H-like"/>
    <property type="match status" value="1"/>
</dbReference>
<protein>
    <submittedName>
        <fullName evidence="2">IS4 family transposase ISPepr4</fullName>
    </submittedName>
</protein>
<comment type="caution">
    <text evidence="2">The sequence shown here is derived from an EMBL/GenBank/DDBJ whole genome shotgun (WGS) entry which is preliminary data.</text>
</comment>
<dbReference type="EMBL" id="VSSQ01024695">
    <property type="protein sequence ID" value="MPM72356.1"/>
    <property type="molecule type" value="Genomic_DNA"/>
</dbReference>
<proteinExistence type="predicted"/>
<dbReference type="GO" id="GO:0004803">
    <property type="term" value="F:transposase activity"/>
    <property type="evidence" value="ECO:0007669"/>
    <property type="project" value="InterPro"/>
</dbReference>
<dbReference type="AlphaFoldDB" id="A0A645C3G7"/>
<gene>
    <name evidence="2" type="ORF">SDC9_119329</name>
</gene>
<dbReference type="InterPro" id="IPR002559">
    <property type="entry name" value="Transposase_11"/>
</dbReference>
<name>A0A645C3G7_9ZZZZ</name>
<organism evidence="2">
    <name type="scientific">bioreactor metagenome</name>
    <dbReference type="NCBI Taxonomy" id="1076179"/>
    <lineage>
        <taxon>unclassified sequences</taxon>
        <taxon>metagenomes</taxon>
        <taxon>ecological metagenomes</taxon>
    </lineage>
</organism>
<dbReference type="InterPro" id="IPR012337">
    <property type="entry name" value="RNaseH-like_sf"/>
</dbReference>
<dbReference type="Pfam" id="PF01609">
    <property type="entry name" value="DDE_Tnp_1"/>
    <property type="match status" value="1"/>
</dbReference>
<dbReference type="GO" id="GO:0006313">
    <property type="term" value="P:DNA transposition"/>
    <property type="evidence" value="ECO:0007669"/>
    <property type="project" value="InterPro"/>
</dbReference>
<dbReference type="Gene3D" id="3.90.350.10">
    <property type="entry name" value="Transposase Inhibitor Protein From Tn5, Chain A, domain 1"/>
    <property type="match status" value="1"/>
</dbReference>
<accession>A0A645C3G7</accession>